<sequence>MKKLLSLPVAAPPRVLNRLRAAQDLGLVGRAMSVVHHGEHALYLELDGWCLGVVDEQASALPNALRMRTSDYRALNVTSAHLGQGGIVIGGAQLVIGRLCRVDAPALSDAALVGAHDFPAHFPRLEAMHVGGLVGHGEGLTPTGDDILCGWLAVHRAFGIETPEVDAAIRRRLADTTLLSSSLLDCALHGEVVPTFGAYLESLGTPQEPERARAVAEIGHTTGHALLQGARWALRDLSSARVSAA</sequence>
<evidence type="ECO:0000313" key="1">
    <source>
        <dbReference type="EMBL" id="CAB4709111.1"/>
    </source>
</evidence>
<organism evidence="1">
    <name type="scientific">freshwater metagenome</name>
    <dbReference type="NCBI Taxonomy" id="449393"/>
    <lineage>
        <taxon>unclassified sequences</taxon>
        <taxon>metagenomes</taxon>
        <taxon>ecological metagenomes</taxon>
    </lineage>
</organism>
<dbReference type="AlphaFoldDB" id="A0A6J6QBA5"/>
<accession>A0A6J6QBA5</accession>
<dbReference type="EMBL" id="CAEZXR010000148">
    <property type="protein sequence ID" value="CAB4709111.1"/>
    <property type="molecule type" value="Genomic_DNA"/>
</dbReference>
<dbReference type="Pfam" id="PF11392">
    <property type="entry name" value="AllH"/>
    <property type="match status" value="1"/>
</dbReference>
<reference evidence="1" key="1">
    <citation type="submission" date="2020-05" db="EMBL/GenBank/DDBJ databases">
        <authorList>
            <person name="Chiriac C."/>
            <person name="Salcher M."/>
            <person name="Ghai R."/>
            <person name="Kavagutti S V."/>
        </authorList>
    </citation>
    <scope>NUCLEOTIDE SEQUENCE</scope>
</reference>
<proteinExistence type="predicted"/>
<gene>
    <name evidence="1" type="ORF">UFOPK2579_01346</name>
</gene>
<name>A0A6J6QBA5_9ZZZZ</name>
<dbReference type="InterPro" id="IPR021530">
    <property type="entry name" value="AllH-like"/>
</dbReference>
<protein>
    <submittedName>
        <fullName evidence="1">Unannotated protein</fullName>
    </submittedName>
</protein>